<protein>
    <submittedName>
        <fullName evidence="1">Uncharacterized protein</fullName>
    </submittedName>
</protein>
<evidence type="ECO:0000313" key="1">
    <source>
        <dbReference type="EMBL" id="KKN15141.1"/>
    </source>
</evidence>
<dbReference type="AlphaFoldDB" id="A0A0F9QPQ3"/>
<accession>A0A0F9QPQ3</accession>
<name>A0A0F9QPQ3_9ZZZZ</name>
<comment type="caution">
    <text evidence="1">The sequence shown here is derived from an EMBL/GenBank/DDBJ whole genome shotgun (WGS) entry which is preliminary data.</text>
</comment>
<reference evidence="1" key="1">
    <citation type="journal article" date="2015" name="Nature">
        <title>Complex archaea that bridge the gap between prokaryotes and eukaryotes.</title>
        <authorList>
            <person name="Spang A."/>
            <person name="Saw J.H."/>
            <person name="Jorgensen S.L."/>
            <person name="Zaremba-Niedzwiedzka K."/>
            <person name="Martijn J."/>
            <person name="Lind A.E."/>
            <person name="van Eijk R."/>
            <person name="Schleper C."/>
            <person name="Guy L."/>
            <person name="Ettema T.J."/>
        </authorList>
    </citation>
    <scope>NUCLEOTIDE SEQUENCE</scope>
</reference>
<organism evidence="1">
    <name type="scientific">marine sediment metagenome</name>
    <dbReference type="NCBI Taxonomy" id="412755"/>
    <lineage>
        <taxon>unclassified sequences</taxon>
        <taxon>metagenomes</taxon>
        <taxon>ecological metagenomes</taxon>
    </lineage>
</organism>
<proteinExistence type="predicted"/>
<dbReference type="EMBL" id="LAZR01003741">
    <property type="protein sequence ID" value="KKN15141.1"/>
    <property type="molecule type" value="Genomic_DNA"/>
</dbReference>
<sequence length="66" mass="7274">MRLLAVLVANFSVQIISKSVSSDLIPGTKYTICKNLLGVCEIFVDQFNYIGTVLTYDRNRTAGTDS</sequence>
<gene>
    <name evidence="1" type="ORF">LCGC14_0989070</name>
</gene>